<dbReference type="InterPro" id="IPR018974">
    <property type="entry name" value="Tex-like_N"/>
</dbReference>
<dbReference type="Pfam" id="PF12836">
    <property type="entry name" value="HHH_3"/>
    <property type="match status" value="1"/>
</dbReference>
<name>A0ABM4D4L3_HYDVU</name>
<dbReference type="Pfam" id="PF16921">
    <property type="entry name" value="Tex_YqgF"/>
    <property type="match status" value="1"/>
</dbReference>
<dbReference type="InterPro" id="IPR041692">
    <property type="entry name" value="HHH_9"/>
</dbReference>
<dbReference type="InterPro" id="IPR037027">
    <property type="entry name" value="YqgF/RNaseH-like_dom_sf"/>
</dbReference>
<dbReference type="SMART" id="SM00732">
    <property type="entry name" value="YqgFc"/>
    <property type="match status" value="1"/>
</dbReference>
<dbReference type="InterPro" id="IPR032639">
    <property type="entry name" value="Tex_YqgF"/>
</dbReference>
<sequence>MPNINSLVIDEYLTDEQTVSLNSKSHNVSPKSSEAHKVTHISNVINLLEQDLTVPYIARYRKHETGCMEAENIRRVQEIYEKYKNLEIEAEKVIKKIKNEASEDIISSIKAAKSIEEIKELVLAINRAEHQKVLSVKLDIKEDSRRAVINQLIQLHIPNKCSDSYRHFMIEVVNDAFARLIEKSFLIRIRKKLNKLAEKEALDVFIKNLKHLYLAAPVKNRVILSIDPGFKNGCKIALLDKNGFVLETCVIFPFKNKLDSFRILAGLIKKYQVEIVALGNGTACRETEQFISQLIKEEKLDNLRYCIVCESGASVYSVTEEAKLEFGNMDPNLISAVSIGRRLQDPLLELVKIDAKHAGVGMYQHDLNSGVLQKAVDAVIEDCVSFIGVDINACSAQILRCVTGINKKHADAIIEYRNKHGGFVNREELKSVKGIGPVTFRNCAGFIRVNIANNSEVNTTTTEDVETNSSLITRKRKLKKDEISNKKAKYTVEPLDKTWIHPEQYPLAYKLLSHLGVSSLLIGSKDMKNTLGTLVNTDEQFNRLLDYLKTDKEVLKLILDGLSQPFDFDPREGFETPLFKTGLTSMTMLTIGCMVSGAVRNCTSFGVFVDIGVETDGLIPNRYMLPNVLVGPGDRVECKVLGIDTERKRVSLSLIKKLSLELRLQ</sequence>
<protein>
    <submittedName>
        <fullName evidence="4">S1 RNA-binding domain-containing protein 1 isoform X4</fullName>
    </submittedName>
</protein>
<proteinExistence type="predicted"/>
<dbReference type="Gene3D" id="3.30.420.140">
    <property type="entry name" value="YqgF/RNase H-like domain"/>
    <property type="match status" value="1"/>
</dbReference>
<organism evidence="3 4">
    <name type="scientific">Hydra vulgaris</name>
    <name type="common">Hydra</name>
    <name type="synonym">Hydra attenuata</name>
    <dbReference type="NCBI Taxonomy" id="6087"/>
    <lineage>
        <taxon>Eukaryota</taxon>
        <taxon>Metazoa</taxon>
        <taxon>Cnidaria</taxon>
        <taxon>Hydrozoa</taxon>
        <taxon>Hydroidolina</taxon>
        <taxon>Anthoathecata</taxon>
        <taxon>Aplanulata</taxon>
        <taxon>Hydridae</taxon>
        <taxon>Hydra</taxon>
    </lineage>
</organism>
<feature type="domain" description="S1 motif" evidence="2">
    <location>
        <begin position="592"/>
        <end position="655"/>
    </location>
</feature>
<evidence type="ECO:0000256" key="1">
    <source>
        <dbReference type="SAM" id="Coils"/>
    </source>
</evidence>
<reference evidence="4" key="1">
    <citation type="submission" date="2025-08" db="UniProtKB">
        <authorList>
            <consortium name="RefSeq"/>
        </authorList>
    </citation>
    <scope>IDENTIFICATION</scope>
</reference>
<accession>A0ABM4D4L3</accession>
<keyword evidence="3" id="KW-1185">Reference proteome</keyword>
<dbReference type="InterPro" id="IPR023323">
    <property type="entry name" value="Tex-like_dom_sf"/>
</dbReference>
<dbReference type="SMART" id="SM00316">
    <property type="entry name" value="S1"/>
    <property type="match status" value="1"/>
</dbReference>
<dbReference type="InterPro" id="IPR003029">
    <property type="entry name" value="S1_domain"/>
</dbReference>
<feature type="coiled-coil region" evidence="1">
    <location>
        <begin position="76"/>
        <end position="131"/>
    </location>
</feature>
<dbReference type="InterPro" id="IPR010994">
    <property type="entry name" value="RuvA_2-like"/>
</dbReference>
<dbReference type="SUPFAM" id="SSF158832">
    <property type="entry name" value="Tex N-terminal region-like"/>
    <property type="match status" value="2"/>
</dbReference>
<dbReference type="GeneID" id="101235874"/>
<dbReference type="InterPro" id="IPR012337">
    <property type="entry name" value="RNaseH-like_sf"/>
</dbReference>
<dbReference type="Pfam" id="PF09371">
    <property type="entry name" value="Tex_N"/>
    <property type="match status" value="1"/>
</dbReference>
<dbReference type="Gene3D" id="2.40.50.140">
    <property type="entry name" value="Nucleic acid-binding proteins"/>
    <property type="match status" value="1"/>
</dbReference>
<evidence type="ECO:0000313" key="4">
    <source>
        <dbReference type="RefSeq" id="XP_065669218.1"/>
    </source>
</evidence>
<dbReference type="PANTHER" id="PTHR10724">
    <property type="entry name" value="30S RIBOSOMAL PROTEIN S1"/>
    <property type="match status" value="1"/>
</dbReference>
<dbReference type="InterPro" id="IPR050437">
    <property type="entry name" value="Ribos_protein_bS1-like"/>
</dbReference>
<dbReference type="Proteomes" id="UP001652625">
    <property type="component" value="Chromosome 12"/>
</dbReference>
<dbReference type="Pfam" id="PF17674">
    <property type="entry name" value="HHH_9"/>
    <property type="match status" value="1"/>
</dbReference>
<dbReference type="Gene3D" id="1.10.150.310">
    <property type="entry name" value="Tex RuvX-like domain-like"/>
    <property type="match status" value="1"/>
</dbReference>
<dbReference type="PANTHER" id="PTHR10724:SF10">
    <property type="entry name" value="S1 RNA-BINDING DOMAIN-CONTAINING PROTEIN 1"/>
    <property type="match status" value="1"/>
</dbReference>
<evidence type="ECO:0000313" key="3">
    <source>
        <dbReference type="Proteomes" id="UP001652625"/>
    </source>
</evidence>
<dbReference type="SUPFAM" id="SSF50249">
    <property type="entry name" value="Nucleic acid-binding proteins"/>
    <property type="match status" value="1"/>
</dbReference>
<keyword evidence="1" id="KW-0175">Coiled coil</keyword>
<gene>
    <name evidence="4" type="primary">LOC101235874</name>
</gene>
<dbReference type="RefSeq" id="XP_065669218.1">
    <property type="nucleotide sequence ID" value="XM_065813146.1"/>
</dbReference>
<dbReference type="Pfam" id="PF00575">
    <property type="entry name" value="S1"/>
    <property type="match status" value="1"/>
</dbReference>
<dbReference type="PROSITE" id="PS50126">
    <property type="entry name" value="S1"/>
    <property type="match status" value="1"/>
</dbReference>
<dbReference type="Gene3D" id="1.10.3500.10">
    <property type="entry name" value="Tex N-terminal region-like"/>
    <property type="match status" value="1"/>
</dbReference>
<dbReference type="SUPFAM" id="SSF47781">
    <property type="entry name" value="RuvA domain 2-like"/>
    <property type="match status" value="2"/>
</dbReference>
<dbReference type="InterPro" id="IPR006641">
    <property type="entry name" value="YqgF/RNaseH-like_dom"/>
</dbReference>
<evidence type="ECO:0000259" key="2">
    <source>
        <dbReference type="PROSITE" id="PS50126"/>
    </source>
</evidence>
<dbReference type="InterPro" id="IPR012340">
    <property type="entry name" value="NA-bd_OB-fold"/>
</dbReference>
<dbReference type="SUPFAM" id="SSF53098">
    <property type="entry name" value="Ribonuclease H-like"/>
    <property type="match status" value="1"/>
</dbReference>